<sequence>MRKVLILAGALFLTACDSEQSESTKSYNSLEISQESYGDKWAFNADKAELQCYKGGVFVEDLSDNTVYGLTGLANTLKTNGKKEAQNINGSSFWKDNPYTGAKVSLSPFTNEALTLCDKG</sequence>
<evidence type="ECO:0008006" key="3">
    <source>
        <dbReference type="Google" id="ProtNLM"/>
    </source>
</evidence>
<dbReference type="PROSITE" id="PS51257">
    <property type="entry name" value="PROKAR_LIPOPROTEIN"/>
    <property type="match status" value="1"/>
</dbReference>
<evidence type="ECO:0000313" key="2">
    <source>
        <dbReference type="Proteomes" id="UP000222366"/>
    </source>
</evidence>
<organism evidence="1 2">
    <name type="scientific">Xenorhabdus stockiae</name>
    <dbReference type="NCBI Taxonomy" id="351614"/>
    <lineage>
        <taxon>Bacteria</taxon>
        <taxon>Pseudomonadati</taxon>
        <taxon>Pseudomonadota</taxon>
        <taxon>Gammaproteobacteria</taxon>
        <taxon>Enterobacterales</taxon>
        <taxon>Morganellaceae</taxon>
        <taxon>Xenorhabdus</taxon>
    </lineage>
</organism>
<name>A0A2D0KQK8_9GAMM</name>
<dbReference type="InterPro" id="IPR019648">
    <property type="entry name" value="YebY"/>
</dbReference>
<dbReference type="EMBL" id="NJAJ01000014">
    <property type="protein sequence ID" value="PHM65712.1"/>
    <property type="molecule type" value="Genomic_DNA"/>
</dbReference>
<dbReference type="Proteomes" id="UP000222366">
    <property type="component" value="Unassembled WGS sequence"/>
</dbReference>
<reference evidence="1 2" key="1">
    <citation type="journal article" date="2017" name="Nat. Microbiol.">
        <title>Natural product diversity associated with the nematode symbionts Photorhabdus and Xenorhabdus.</title>
        <authorList>
            <person name="Tobias N.J."/>
            <person name="Wolff H."/>
            <person name="Djahanschiri B."/>
            <person name="Grundmann F."/>
            <person name="Kronenwerth M."/>
            <person name="Shi Y.M."/>
            <person name="Simonyi S."/>
            <person name="Grun P."/>
            <person name="Shapiro-Ilan D."/>
            <person name="Pidot S.J."/>
            <person name="Stinear T.P."/>
            <person name="Ebersberger I."/>
            <person name="Bode H.B."/>
        </authorList>
    </citation>
    <scope>NUCLEOTIDE SEQUENCE [LARGE SCALE GENOMIC DNA]</scope>
    <source>
        <strain evidence="1 2">DSM 17904</strain>
    </source>
</reference>
<dbReference type="Pfam" id="PF10709">
    <property type="entry name" value="DUF2511"/>
    <property type="match status" value="1"/>
</dbReference>
<dbReference type="AlphaFoldDB" id="A0A2D0KQK8"/>
<keyword evidence="2" id="KW-1185">Reference proteome</keyword>
<gene>
    <name evidence="1" type="ORF">Xsto_01864</name>
</gene>
<dbReference type="RefSeq" id="WP_169926619.1">
    <property type="nucleotide sequence ID" value="NZ_CAWNRH010000046.1"/>
</dbReference>
<accession>A0A2D0KQK8</accession>
<comment type="caution">
    <text evidence="1">The sequence shown here is derived from an EMBL/GenBank/DDBJ whole genome shotgun (WGS) entry which is preliminary data.</text>
</comment>
<evidence type="ECO:0000313" key="1">
    <source>
        <dbReference type="EMBL" id="PHM65712.1"/>
    </source>
</evidence>
<protein>
    <recommendedName>
        <fullName evidence="3">Lipoprotein</fullName>
    </recommendedName>
</protein>
<proteinExistence type="predicted"/>